<dbReference type="InterPro" id="IPR001375">
    <property type="entry name" value="Peptidase_S9_cat"/>
</dbReference>
<dbReference type="InterPro" id="IPR029058">
    <property type="entry name" value="AB_hydrolase_fold"/>
</dbReference>
<evidence type="ECO:0000313" key="5">
    <source>
        <dbReference type="Proteomes" id="UP001569428"/>
    </source>
</evidence>
<dbReference type="Gene3D" id="3.40.50.1820">
    <property type="entry name" value="alpha/beta hydrolase"/>
    <property type="match status" value="1"/>
</dbReference>
<dbReference type="SUPFAM" id="SSF53474">
    <property type="entry name" value="alpha/beta-Hydrolases"/>
    <property type="match status" value="1"/>
</dbReference>
<keyword evidence="2" id="KW-0378">Hydrolase</keyword>
<name>A0ABV4NW69_9GAMM</name>
<keyword evidence="1" id="KW-0732">Signal</keyword>
<evidence type="ECO:0000313" key="4">
    <source>
        <dbReference type="EMBL" id="MFA0809865.1"/>
    </source>
</evidence>
<dbReference type="PANTHER" id="PTHR42776">
    <property type="entry name" value="SERINE PEPTIDASE S9 FAMILY MEMBER"/>
    <property type="match status" value="1"/>
</dbReference>
<dbReference type="EMBL" id="JBGMEK010000003">
    <property type="protein sequence ID" value="MFA0809865.1"/>
    <property type="molecule type" value="Genomic_DNA"/>
</dbReference>
<sequence>MVQFDMPILIIHEQNDSRTPVGQPFELCRTLQACGIESRLIYYPDEKHWILKPNNSLYWYGQVREWVERFARLDGDS</sequence>
<dbReference type="PANTHER" id="PTHR42776:SF13">
    <property type="entry name" value="DIPEPTIDYL-PEPTIDASE 5"/>
    <property type="match status" value="1"/>
</dbReference>
<evidence type="ECO:0000256" key="1">
    <source>
        <dbReference type="ARBA" id="ARBA00022729"/>
    </source>
</evidence>
<dbReference type="Proteomes" id="UP001569428">
    <property type="component" value="Unassembled WGS sequence"/>
</dbReference>
<keyword evidence="5" id="KW-1185">Reference proteome</keyword>
<accession>A0ABV4NW69</accession>
<dbReference type="Pfam" id="PF00326">
    <property type="entry name" value="Peptidase_S9"/>
    <property type="match status" value="1"/>
</dbReference>
<comment type="caution">
    <text evidence="4">The sequence shown here is derived from an EMBL/GenBank/DDBJ whole genome shotgun (WGS) entry which is preliminary data.</text>
</comment>
<evidence type="ECO:0000259" key="3">
    <source>
        <dbReference type="Pfam" id="PF00326"/>
    </source>
</evidence>
<gene>
    <name evidence="4" type="ORF">ACCI49_02945</name>
</gene>
<reference evidence="4 5" key="1">
    <citation type="submission" date="2024-08" db="EMBL/GenBank/DDBJ databases">
        <authorList>
            <person name="Ishaq N."/>
        </authorList>
    </citation>
    <scope>NUCLEOTIDE SEQUENCE [LARGE SCALE GENOMIC DNA]</scope>
    <source>
        <strain evidence="4 5">DSM 18651</strain>
    </source>
</reference>
<proteinExistence type="predicted"/>
<protein>
    <submittedName>
        <fullName evidence="4">Prolyl oligopeptidase family serine peptidase</fullName>
    </submittedName>
</protein>
<dbReference type="RefSeq" id="WP_371837480.1">
    <property type="nucleotide sequence ID" value="NZ_JBGMEK010000003.1"/>
</dbReference>
<feature type="domain" description="Peptidase S9 prolyl oligopeptidase catalytic" evidence="3">
    <location>
        <begin position="5"/>
        <end position="69"/>
    </location>
</feature>
<organism evidence="4 5">
    <name type="scientific">Microbulbifer epialgicus</name>
    <dbReference type="NCBI Taxonomy" id="393907"/>
    <lineage>
        <taxon>Bacteria</taxon>
        <taxon>Pseudomonadati</taxon>
        <taxon>Pseudomonadota</taxon>
        <taxon>Gammaproteobacteria</taxon>
        <taxon>Cellvibrionales</taxon>
        <taxon>Microbulbiferaceae</taxon>
        <taxon>Microbulbifer</taxon>
    </lineage>
</organism>
<evidence type="ECO:0000256" key="2">
    <source>
        <dbReference type="ARBA" id="ARBA00022801"/>
    </source>
</evidence>